<dbReference type="Pfam" id="PF14359">
    <property type="entry name" value="DUF4406"/>
    <property type="match status" value="1"/>
</dbReference>
<evidence type="ECO:0000313" key="1">
    <source>
        <dbReference type="EMBL" id="PQL21028.1"/>
    </source>
</evidence>
<gene>
    <name evidence="1" type="ORF">VEHSUH05_00990</name>
</gene>
<dbReference type="Proteomes" id="UP000237916">
    <property type="component" value="Unassembled WGS sequence"/>
</dbReference>
<dbReference type="OrthoDB" id="1632193at2"/>
<dbReference type="STRING" id="1298594.GCA_001312465_01280"/>
<protein>
    <submittedName>
        <fullName evidence="1">DUF4406 domain-containing protein</fullName>
    </submittedName>
</protein>
<proteinExistence type="predicted"/>
<comment type="caution">
    <text evidence="1">The sequence shown here is derived from an EMBL/GenBank/DDBJ whole genome shotgun (WGS) entry which is preliminary data.</text>
</comment>
<sequence length="110" mass="12632">MSKKLIYVAHPYGGKKRNREKIDVIMNELIFADTANDYVSPIHNYGFVYLTGDEYQKGLDICLGLLGHCDILVLCDGWEQSRGCKGEYEYAQKHGKAVFKLDEWKALNRI</sequence>
<dbReference type="InterPro" id="IPR025518">
    <property type="entry name" value="DUF4406"/>
</dbReference>
<evidence type="ECO:0000313" key="2">
    <source>
        <dbReference type="Proteomes" id="UP000237916"/>
    </source>
</evidence>
<dbReference type="Gene3D" id="3.40.50.10400">
    <property type="entry name" value="Hypothetical protein PA1492"/>
    <property type="match status" value="1"/>
</dbReference>
<dbReference type="EMBL" id="PPDB01000001">
    <property type="protein sequence ID" value="PQL21028.1"/>
    <property type="molecule type" value="Genomic_DNA"/>
</dbReference>
<dbReference type="SUPFAM" id="SSF52309">
    <property type="entry name" value="N-(deoxy)ribosyltransferase-like"/>
    <property type="match status" value="1"/>
</dbReference>
<name>A0A2S7ZCM0_9FIRM</name>
<reference evidence="1 2" key="1">
    <citation type="submission" date="2018-01" db="EMBL/GenBank/DDBJ databases">
        <title>Draft genome sequences of clinical isolates and type strains of oral Veillonella including Veillonella infantum sp., nov.</title>
        <authorList>
            <person name="Mashima I."/>
            <person name="Liao Y.-C."/>
            <person name="Sabharwal A."/>
            <person name="Haase E.M."/>
            <person name="Nakazawa F."/>
            <person name="Scannapieco F.A."/>
        </authorList>
    </citation>
    <scope>NUCLEOTIDE SEQUENCE [LARGE SCALE GENOMIC DNA]</scope>
    <source>
        <strain evidence="1 2">JCM 15641</strain>
    </source>
</reference>
<accession>A0A2S7ZCM0</accession>
<organism evidence="1 2">
    <name type="scientific">Veillonella denticariosi JCM 15641</name>
    <dbReference type="NCBI Taxonomy" id="1298594"/>
    <lineage>
        <taxon>Bacteria</taxon>
        <taxon>Bacillati</taxon>
        <taxon>Bacillota</taxon>
        <taxon>Negativicutes</taxon>
        <taxon>Veillonellales</taxon>
        <taxon>Veillonellaceae</taxon>
        <taxon>Veillonella</taxon>
    </lineage>
</organism>
<keyword evidence="2" id="KW-1185">Reference proteome</keyword>
<dbReference type="RefSeq" id="WP_054674016.1">
    <property type="nucleotide sequence ID" value="NZ_PPDB01000001.1"/>
</dbReference>
<dbReference type="AlphaFoldDB" id="A0A2S7ZCM0"/>